<dbReference type="InterPro" id="IPR051030">
    <property type="entry name" value="Vitamin_B12-ABC_binding"/>
</dbReference>
<protein>
    <submittedName>
        <fullName evidence="2">Cobalamin-binding protein</fullName>
    </submittedName>
</protein>
<feature type="domain" description="Fe/B12 periplasmic-binding" evidence="1">
    <location>
        <begin position="3"/>
        <end position="291"/>
    </location>
</feature>
<sequence>MPRVVSLIPSATELVCALGAQDDLVGRSHECDFPPNVNHLPICTSPKFDPQGSSQEIDTRVKNLLREAVSVYRIEAQQLRDLRPDCILTQAQCEVCAVSLAEVEELVEGWGGTRPSIVSLSPNQLSDVWNDIRRVAQALRRSQVGEELIVQYQQRVKSISSQTERITTRPTVICIEWLNPLMASANWMPELINYAGGQNVFGQAGEHAPWITWESVQQEDPDILLLLPCGFSIARTRKEIHLLTDRPGWKDLKAVQQKKVFLTDGNQYFNRPGPRLVDSIEVLAEIFHPNMFTFGYEGRGWERL</sequence>
<name>A0ABU3KB46_9BACT</name>
<dbReference type="Pfam" id="PF01497">
    <property type="entry name" value="Peripla_BP_2"/>
    <property type="match status" value="1"/>
</dbReference>
<reference evidence="2 3" key="1">
    <citation type="journal article" date="2023" name="ISME J.">
        <title>Cultivation and genomic characterization of novel and ubiquitous marine nitrite-oxidizing bacteria from the Nitrospirales.</title>
        <authorList>
            <person name="Mueller A.J."/>
            <person name="Daebeler A."/>
            <person name="Herbold C.W."/>
            <person name="Kirkegaard R.H."/>
            <person name="Daims H."/>
        </authorList>
    </citation>
    <scope>NUCLEOTIDE SEQUENCE [LARGE SCALE GENOMIC DNA]</scope>
    <source>
        <strain evidence="2 3">EB</strain>
    </source>
</reference>
<dbReference type="PANTHER" id="PTHR42860">
    <property type="entry name" value="VITAMIN B12-BINDING PROTEIN"/>
    <property type="match status" value="1"/>
</dbReference>
<keyword evidence="3" id="KW-1185">Reference proteome</keyword>
<evidence type="ECO:0000259" key="1">
    <source>
        <dbReference type="PROSITE" id="PS50983"/>
    </source>
</evidence>
<gene>
    <name evidence="2" type="ORF">PPG34_14310</name>
</gene>
<proteinExistence type="predicted"/>
<dbReference type="Gene3D" id="3.40.50.1980">
    <property type="entry name" value="Nitrogenase molybdenum iron protein domain"/>
    <property type="match status" value="2"/>
</dbReference>
<dbReference type="RefSeq" id="WP_313834095.1">
    <property type="nucleotide sequence ID" value="NZ_JAQOUE010000001.1"/>
</dbReference>
<comment type="caution">
    <text evidence="2">The sequence shown here is derived from an EMBL/GenBank/DDBJ whole genome shotgun (WGS) entry which is preliminary data.</text>
</comment>
<dbReference type="InterPro" id="IPR002491">
    <property type="entry name" value="ABC_transptr_periplasmic_BD"/>
</dbReference>
<dbReference type="CDD" id="cd01144">
    <property type="entry name" value="BtuF"/>
    <property type="match status" value="1"/>
</dbReference>
<dbReference type="PROSITE" id="PS50983">
    <property type="entry name" value="FE_B12_PBP"/>
    <property type="match status" value="1"/>
</dbReference>
<accession>A0ABU3KB46</accession>
<organism evidence="2 3">
    <name type="scientific">Candidatus Nitronereus thalassa</name>
    <dbReference type="NCBI Taxonomy" id="3020898"/>
    <lineage>
        <taxon>Bacteria</taxon>
        <taxon>Pseudomonadati</taxon>
        <taxon>Nitrospirota</taxon>
        <taxon>Nitrospiria</taxon>
        <taxon>Nitrospirales</taxon>
        <taxon>Nitrospiraceae</taxon>
        <taxon>Candidatus Nitronereus</taxon>
    </lineage>
</organism>
<dbReference type="EMBL" id="JAQOUE010000001">
    <property type="protein sequence ID" value="MDT7043528.1"/>
    <property type="molecule type" value="Genomic_DNA"/>
</dbReference>
<dbReference type="Proteomes" id="UP001250932">
    <property type="component" value="Unassembled WGS sequence"/>
</dbReference>
<evidence type="ECO:0000313" key="3">
    <source>
        <dbReference type="Proteomes" id="UP001250932"/>
    </source>
</evidence>
<dbReference type="PANTHER" id="PTHR42860:SF1">
    <property type="entry name" value="VITAMIN B12-BINDING PROTEIN"/>
    <property type="match status" value="1"/>
</dbReference>
<dbReference type="SUPFAM" id="SSF53807">
    <property type="entry name" value="Helical backbone' metal receptor"/>
    <property type="match status" value="1"/>
</dbReference>
<evidence type="ECO:0000313" key="2">
    <source>
        <dbReference type="EMBL" id="MDT7043528.1"/>
    </source>
</evidence>